<reference evidence="10" key="1">
    <citation type="journal article" date="2017" name="Nature">
        <title>The sunflower genome provides insights into oil metabolism, flowering and Asterid evolution.</title>
        <authorList>
            <person name="Badouin H."/>
            <person name="Gouzy J."/>
            <person name="Grassa C.J."/>
            <person name="Murat F."/>
            <person name="Staton S.E."/>
            <person name="Cottret L."/>
            <person name="Lelandais-Briere C."/>
            <person name="Owens G.L."/>
            <person name="Carrere S."/>
            <person name="Mayjonade B."/>
            <person name="Legrand L."/>
            <person name="Gill N."/>
            <person name="Kane N.C."/>
            <person name="Bowers J.E."/>
            <person name="Hubner S."/>
            <person name="Bellec A."/>
            <person name="Berard A."/>
            <person name="Berges H."/>
            <person name="Blanchet N."/>
            <person name="Boniface M.C."/>
            <person name="Brunel D."/>
            <person name="Catrice O."/>
            <person name="Chaidir N."/>
            <person name="Claudel C."/>
            <person name="Donnadieu C."/>
            <person name="Faraut T."/>
            <person name="Fievet G."/>
            <person name="Helmstetter N."/>
            <person name="King M."/>
            <person name="Knapp S.J."/>
            <person name="Lai Z."/>
            <person name="Le Paslier M.C."/>
            <person name="Lippi Y."/>
            <person name="Lorenzon L."/>
            <person name="Mandel J.R."/>
            <person name="Marage G."/>
            <person name="Marchand G."/>
            <person name="Marquand E."/>
            <person name="Bret-Mestries E."/>
            <person name="Morien E."/>
            <person name="Nambeesan S."/>
            <person name="Nguyen T."/>
            <person name="Pegot-Espagnet P."/>
            <person name="Pouilly N."/>
            <person name="Raftis F."/>
            <person name="Sallet E."/>
            <person name="Schiex T."/>
            <person name="Thomas J."/>
            <person name="Vandecasteele C."/>
            <person name="Vares D."/>
            <person name="Vear F."/>
            <person name="Vautrin S."/>
            <person name="Crespi M."/>
            <person name="Mangin B."/>
            <person name="Burke J.M."/>
            <person name="Salse J."/>
            <person name="Munos S."/>
            <person name="Vincourt P."/>
            <person name="Rieseberg L.H."/>
            <person name="Langlade N.B."/>
        </authorList>
    </citation>
    <scope>NUCLEOTIDE SEQUENCE</scope>
    <source>
        <tissue evidence="10">Leaves</tissue>
    </source>
</reference>
<evidence type="ECO:0000256" key="7">
    <source>
        <dbReference type="ARBA" id="ARBA00023136"/>
    </source>
</evidence>
<keyword evidence="10" id="KW-0723">Serine/threonine-protein kinase</keyword>
<comment type="caution">
    <text evidence="10">The sequence shown here is derived from an EMBL/GenBank/DDBJ whole genome shotgun (WGS) entry which is preliminary data.</text>
</comment>
<feature type="domain" description="Leucine-rich repeat-containing N-terminal plant-type" evidence="9">
    <location>
        <begin position="5"/>
        <end position="45"/>
    </location>
</feature>
<dbReference type="GO" id="GO:0016020">
    <property type="term" value="C:membrane"/>
    <property type="evidence" value="ECO:0007669"/>
    <property type="project" value="UniProtKB-SubCell"/>
</dbReference>
<dbReference type="GO" id="GO:0004674">
    <property type="term" value="F:protein serine/threonine kinase activity"/>
    <property type="evidence" value="ECO:0007669"/>
    <property type="project" value="UniProtKB-KW"/>
</dbReference>
<dbReference type="SUPFAM" id="SSF52058">
    <property type="entry name" value="L domain-like"/>
    <property type="match status" value="1"/>
</dbReference>
<dbReference type="Proteomes" id="UP000215914">
    <property type="component" value="Unassembled WGS sequence"/>
</dbReference>
<keyword evidence="10" id="KW-0808">Transferase</keyword>
<dbReference type="InterPro" id="IPR032675">
    <property type="entry name" value="LRR_dom_sf"/>
</dbReference>
<evidence type="ECO:0000256" key="1">
    <source>
        <dbReference type="ARBA" id="ARBA00004479"/>
    </source>
</evidence>
<dbReference type="EMBL" id="MNCJ02000319">
    <property type="protein sequence ID" value="KAF5808204.1"/>
    <property type="molecule type" value="Genomic_DNA"/>
</dbReference>
<protein>
    <submittedName>
        <fullName evidence="10">Non-specific serine/threonine protein kinase</fullName>
        <ecNumber evidence="10">2.7.11.1</ecNumber>
    </submittedName>
</protein>
<evidence type="ECO:0000259" key="9">
    <source>
        <dbReference type="Pfam" id="PF08263"/>
    </source>
</evidence>
<dbReference type="Pfam" id="PF13516">
    <property type="entry name" value="LRR_6"/>
    <property type="match status" value="1"/>
</dbReference>
<keyword evidence="8" id="KW-0325">Glycoprotein</keyword>
<evidence type="ECO:0000256" key="5">
    <source>
        <dbReference type="ARBA" id="ARBA00022737"/>
    </source>
</evidence>
<dbReference type="PRINTS" id="PR00019">
    <property type="entry name" value="LEURICHRPT"/>
</dbReference>
<organism evidence="10 11">
    <name type="scientific">Helianthus annuus</name>
    <name type="common">Common sunflower</name>
    <dbReference type="NCBI Taxonomy" id="4232"/>
    <lineage>
        <taxon>Eukaryota</taxon>
        <taxon>Viridiplantae</taxon>
        <taxon>Streptophyta</taxon>
        <taxon>Embryophyta</taxon>
        <taxon>Tracheophyta</taxon>
        <taxon>Spermatophyta</taxon>
        <taxon>Magnoliopsida</taxon>
        <taxon>eudicotyledons</taxon>
        <taxon>Gunneridae</taxon>
        <taxon>Pentapetalae</taxon>
        <taxon>asterids</taxon>
        <taxon>campanulids</taxon>
        <taxon>Asterales</taxon>
        <taxon>Asteraceae</taxon>
        <taxon>Asteroideae</taxon>
        <taxon>Heliantheae alliance</taxon>
        <taxon>Heliantheae</taxon>
        <taxon>Helianthus</taxon>
    </lineage>
</organism>
<proteinExistence type="predicted"/>
<accession>A0A9K3NPP5</accession>
<reference evidence="10" key="2">
    <citation type="submission" date="2020-06" db="EMBL/GenBank/DDBJ databases">
        <title>Helianthus annuus Genome sequencing and assembly Release 2.</title>
        <authorList>
            <person name="Gouzy J."/>
            <person name="Langlade N."/>
            <person name="Munos S."/>
        </authorList>
    </citation>
    <scope>NUCLEOTIDE SEQUENCE</scope>
    <source>
        <tissue evidence="10">Leaves</tissue>
    </source>
</reference>
<evidence type="ECO:0000256" key="4">
    <source>
        <dbReference type="ARBA" id="ARBA00022729"/>
    </source>
</evidence>
<comment type="subcellular location">
    <subcellularLocation>
        <location evidence="1">Membrane</location>
        <topology evidence="1">Single-pass type I membrane protein</topology>
    </subcellularLocation>
</comment>
<evidence type="ECO:0000256" key="2">
    <source>
        <dbReference type="ARBA" id="ARBA00022614"/>
    </source>
</evidence>
<evidence type="ECO:0000256" key="6">
    <source>
        <dbReference type="ARBA" id="ARBA00022989"/>
    </source>
</evidence>
<name>A0A9K3NPP5_HELAN</name>
<keyword evidence="3" id="KW-0812">Transmembrane</keyword>
<dbReference type="InterPro" id="IPR046956">
    <property type="entry name" value="RLP23-like"/>
</dbReference>
<keyword evidence="6" id="KW-1133">Transmembrane helix</keyword>
<dbReference type="EC" id="2.7.11.1" evidence="10"/>
<evidence type="ECO:0000256" key="8">
    <source>
        <dbReference type="ARBA" id="ARBA00023180"/>
    </source>
</evidence>
<keyword evidence="11" id="KW-1185">Reference proteome</keyword>
<keyword evidence="7" id="KW-0472">Membrane</keyword>
<evidence type="ECO:0000256" key="3">
    <source>
        <dbReference type="ARBA" id="ARBA00022692"/>
    </source>
</evidence>
<evidence type="ECO:0000313" key="10">
    <source>
        <dbReference type="EMBL" id="KAF5808204.1"/>
    </source>
</evidence>
<dbReference type="Pfam" id="PF08263">
    <property type="entry name" value="LRRNT_2"/>
    <property type="match status" value="1"/>
</dbReference>
<keyword evidence="4" id="KW-0732">Signal</keyword>
<sequence length="202" mass="22765">MVKRREALLAIKASLNDSYTYDVNPLLPTWVNHGECCEWERVKCDTTGHVSELALKNVISIVYEDYDRVWPLNISLFLHFNELRSLNLSWNYIDNTIITTGLASLSSLKKLERLDLSSNSIGNGVFPSLSALTSLKVLDLSDNGLGGNFPAHGMSFCLQPYFFAQNEFLFRADDYSLHIYCRIGSFGKLGGIVSCWFSSVYI</sequence>
<dbReference type="InterPro" id="IPR001611">
    <property type="entry name" value="Leu-rich_rpt"/>
</dbReference>
<dbReference type="Gramene" id="mRNA:HanXRQr2_Chr04g0142761">
    <property type="protein sequence ID" value="mRNA:HanXRQr2_Chr04g0142761"/>
    <property type="gene ID" value="HanXRQr2_Chr04g0142761"/>
</dbReference>
<dbReference type="AlphaFoldDB" id="A0A9K3NPP5"/>
<dbReference type="InterPro" id="IPR013210">
    <property type="entry name" value="LRR_N_plant-typ"/>
</dbReference>
<evidence type="ECO:0000313" key="11">
    <source>
        <dbReference type="Proteomes" id="UP000215914"/>
    </source>
</evidence>
<keyword evidence="5" id="KW-0677">Repeat</keyword>
<dbReference type="Gene3D" id="3.80.10.10">
    <property type="entry name" value="Ribonuclease Inhibitor"/>
    <property type="match status" value="1"/>
</dbReference>
<keyword evidence="10" id="KW-0418">Kinase</keyword>
<dbReference type="Pfam" id="PF00560">
    <property type="entry name" value="LRR_1"/>
    <property type="match status" value="1"/>
</dbReference>
<keyword evidence="2" id="KW-0433">Leucine-rich repeat</keyword>
<gene>
    <name evidence="10" type="ORF">HanXRQr2_Chr04g0142761</name>
</gene>
<dbReference type="PANTHER" id="PTHR48063">
    <property type="entry name" value="LRR RECEPTOR-LIKE KINASE"/>
    <property type="match status" value="1"/>
</dbReference>